<dbReference type="InterPro" id="IPR007837">
    <property type="entry name" value="DinB"/>
</dbReference>
<dbReference type="PANTHER" id="PTHR39473">
    <property type="match status" value="1"/>
</dbReference>
<dbReference type="PANTHER" id="PTHR39473:SF1">
    <property type="entry name" value="DINB-LIKE DOMAIN-CONTAINING PROTEIN"/>
    <property type="match status" value="1"/>
</dbReference>
<gene>
    <name evidence="3" type="ORF">FME95_04140</name>
</gene>
<dbReference type="Proteomes" id="UP000321764">
    <property type="component" value="Unassembled WGS sequence"/>
</dbReference>
<sequence>MNNLCQANIEALNQLVDLINKSKTIYKTKTDATASIGEHCRHILDHYRAVQKGLENCCIDYNLRTRNSAEETQFESALDNIEQISAWLNNLQQSDYSDVAVISEICLDQEQSETLSSNLDRELLYLLNHSIHHLAYASLSARNLGIELPKHIGLAPGTATYLRHKEAS</sequence>
<evidence type="ECO:0000313" key="4">
    <source>
        <dbReference type="Proteomes" id="UP000321764"/>
    </source>
</evidence>
<dbReference type="EMBL" id="VKAD01000001">
    <property type="protein sequence ID" value="TXR53757.1"/>
    <property type="molecule type" value="Genomic_DNA"/>
</dbReference>
<dbReference type="Gene3D" id="1.20.120.450">
    <property type="entry name" value="dinb family like domain"/>
    <property type="match status" value="1"/>
</dbReference>
<evidence type="ECO:0000313" key="3">
    <source>
        <dbReference type="EMBL" id="TXR53757.1"/>
    </source>
</evidence>
<comment type="caution">
    <text evidence="3">The sequence shown here is derived from an EMBL/GenBank/DDBJ whole genome shotgun (WGS) entry which is preliminary data.</text>
</comment>
<organism evidence="3 4">
    <name type="scientific">Reinekea thalattae</name>
    <dbReference type="NCBI Taxonomy" id="2593301"/>
    <lineage>
        <taxon>Bacteria</taxon>
        <taxon>Pseudomonadati</taxon>
        <taxon>Pseudomonadota</taxon>
        <taxon>Gammaproteobacteria</taxon>
        <taxon>Oceanospirillales</taxon>
        <taxon>Saccharospirillaceae</taxon>
        <taxon>Reinekea</taxon>
    </lineage>
</organism>
<dbReference type="RefSeq" id="WP_147713156.1">
    <property type="nucleotide sequence ID" value="NZ_VKAD01000001.1"/>
</dbReference>
<keyword evidence="4" id="KW-1185">Reference proteome</keyword>
<dbReference type="Pfam" id="PF05163">
    <property type="entry name" value="DinB"/>
    <property type="match status" value="1"/>
</dbReference>
<name>A0A5C8Z7Y6_9GAMM</name>
<evidence type="ECO:0000256" key="2">
    <source>
        <dbReference type="ARBA" id="ARBA00022723"/>
    </source>
</evidence>
<reference evidence="3 4" key="1">
    <citation type="submission" date="2019-07" db="EMBL/GenBank/DDBJ databases">
        <title>Reinekea sp. strain SSH23 genome sequencing and assembly.</title>
        <authorList>
            <person name="Kim I."/>
        </authorList>
    </citation>
    <scope>NUCLEOTIDE SEQUENCE [LARGE SCALE GENOMIC DNA]</scope>
    <source>
        <strain evidence="3 4">SSH23</strain>
    </source>
</reference>
<protein>
    <recommendedName>
        <fullName evidence="5">DinB family protein</fullName>
    </recommendedName>
</protein>
<comment type="similarity">
    <text evidence="1">Belongs to the DinB family.</text>
</comment>
<evidence type="ECO:0000256" key="1">
    <source>
        <dbReference type="ARBA" id="ARBA00008635"/>
    </source>
</evidence>
<dbReference type="AlphaFoldDB" id="A0A5C8Z7Y6"/>
<evidence type="ECO:0008006" key="5">
    <source>
        <dbReference type="Google" id="ProtNLM"/>
    </source>
</evidence>
<dbReference type="GO" id="GO:0046872">
    <property type="term" value="F:metal ion binding"/>
    <property type="evidence" value="ECO:0007669"/>
    <property type="project" value="UniProtKB-KW"/>
</dbReference>
<keyword evidence="2" id="KW-0479">Metal-binding</keyword>
<dbReference type="InterPro" id="IPR034660">
    <property type="entry name" value="DinB/YfiT-like"/>
</dbReference>
<dbReference type="OrthoDB" id="1162179at2"/>
<dbReference type="SUPFAM" id="SSF109854">
    <property type="entry name" value="DinB/YfiT-like putative metalloenzymes"/>
    <property type="match status" value="1"/>
</dbReference>
<proteinExistence type="inferred from homology"/>
<accession>A0A5C8Z7Y6</accession>